<accession>A0A0A8HQG3</accession>
<dbReference type="Pfam" id="PF09587">
    <property type="entry name" value="PGA_cap"/>
    <property type="match status" value="1"/>
</dbReference>
<comment type="similarity">
    <text evidence="1">Belongs to the CapA family.</text>
</comment>
<dbReference type="SUPFAM" id="SSF56300">
    <property type="entry name" value="Metallo-dependent phosphatases"/>
    <property type="match status" value="1"/>
</dbReference>
<comment type="caution">
    <text evidence="2">The sequence shown here is derived from an EMBL/GenBank/DDBJ whole genome shotgun (WGS) entry which is preliminary data.</text>
</comment>
<dbReference type="SMART" id="SM00854">
    <property type="entry name" value="PGA_cap"/>
    <property type="match status" value="1"/>
</dbReference>
<dbReference type="PANTHER" id="PTHR33393">
    <property type="entry name" value="POLYGLUTAMINE SYNTHESIS ACCESSORY PROTEIN RV0574C-RELATED"/>
    <property type="match status" value="1"/>
</dbReference>
<dbReference type="STRING" id="1284.SHYC_01545"/>
<proteinExistence type="inferred from homology"/>
<dbReference type="AlphaFoldDB" id="A0A0A8HQG3"/>
<evidence type="ECO:0000256" key="1">
    <source>
        <dbReference type="ARBA" id="ARBA00005662"/>
    </source>
</evidence>
<dbReference type="GeneID" id="41072152"/>
<dbReference type="InterPro" id="IPR052169">
    <property type="entry name" value="CW_Biosynth-Accessory"/>
</dbReference>
<organism evidence="2 3">
    <name type="scientific">Staphylococcus hyicus</name>
    <dbReference type="NCBI Taxonomy" id="1284"/>
    <lineage>
        <taxon>Bacteria</taxon>
        <taxon>Bacillati</taxon>
        <taxon>Bacillota</taxon>
        <taxon>Bacilli</taxon>
        <taxon>Bacillales</taxon>
        <taxon>Staphylococcaceae</taxon>
        <taxon>Staphylococcus</taxon>
    </lineage>
</organism>
<dbReference type="InterPro" id="IPR019079">
    <property type="entry name" value="Capsule_synth_CapA"/>
</dbReference>
<gene>
    <name evidence="2" type="ORF">BUZ57_05690</name>
</gene>
<protein>
    <submittedName>
        <fullName evidence="2">CapA family protein</fullName>
    </submittedName>
</protein>
<dbReference type="InterPro" id="IPR029052">
    <property type="entry name" value="Metallo-depent_PP-like"/>
</dbReference>
<dbReference type="KEGG" id="shu:SHYC_01545"/>
<dbReference type="Gene3D" id="3.60.21.10">
    <property type="match status" value="1"/>
</dbReference>
<dbReference type="PANTHER" id="PTHR33393:SF13">
    <property type="entry name" value="PGA BIOSYNTHESIS PROTEIN CAPA"/>
    <property type="match status" value="1"/>
</dbReference>
<dbReference type="Proteomes" id="UP000285625">
    <property type="component" value="Unassembled WGS sequence"/>
</dbReference>
<dbReference type="HOGENOM" id="CLU_778236_0_0_9"/>
<evidence type="ECO:0000313" key="2">
    <source>
        <dbReference type="EMBL" id="RIO46103.1"/>
    </source>
</evidence>
<sequence>MSKKNKLNLEERILRNSKNQKKHNSLLMLVVTVIAIGLLVFFMLTTKTESVKVFGKEDKGLHMTYLGNITLNENIRQNDLKNMFSSVSDIIKDSDYALASVNVNNFAKDPKRNIDKNLKNIGFLNHLGFSTINLTNNSVDLEQIKQITRKADAQHGYNFTTGNGSNPLNSKITKKTVNGKKVASVSFTDVSSKYMDPRKATTSIALEPKIFMPLVQKLKKDNDVVIVNVDWGIPDEPNVTNRQKQYGHALVDAGADVVVGHNTVVQEIEKYKGSSIFYSLGNVTSDKFLSENKKGIAVQHTIHGDQSKFQITPIRTTGDQVTQDNMNAIEKQKFFNRISSPSIKLKEANGGYTYEN</sequence>
<name>A0A0A8HQG3_STAHY</name>
<dbReference type="EMBL" id="QXVO01000013">
    <property type="protein sequence ID" value="RIO46103.1"/>
    <property type="molecule type" value="Genomic_DNA"/>
</dbReference>
<reference evidence="2 3" key="1">
    <citation type="journal article" date="2016" name="Front. Microbiol.">
        <title>Comprehensive Phylogenetic Analysis of Bovine Non-aureus Staphylococci Species Based on Whole-Genome Sequencing.</title>
        <authorList>
            <person name="Naushad S."/>
            <person name="Barkema H.W."/>
            <person name="Luby C."/>
            <person name="Condas L.A."/>
            <person name="Nobrega D.B."/>
            <person name="Carson D.A."/>
            <person name="De Buck J."/>
        </authorList>
    </citation>
    <scope>NUCLEOTIDE SEQUENCE [LARGE SCALE GENOMIC DNA]</scope>
    <source>
        <strain evidence="2 3">SNUC 5959</strain>
    </source>
</reference>
<evidence type="ECO:0000313" key="3">
    <source>
        <dbReference type="Proteomes" id="UP000285625"/>
    </source>
</evidence>
<dbReference type="RefSeq" id="WP_039643866.1">
    <property type="nucleotide sequence ID" value="NZ_CP008747.1"/>
</dbReference>